<keyword evidence="2 4" id="KW-0819">tRNA processing</keyword>
<feature type="active site" description="Nucleophile" evidence="4 5">
    <location>
        <position position="52"/>
    </location>
</feature>
<dbReference type="FunFam" id="3.30.70.580:FF:000001">
    <property type="entry name" value="tRNA pseudouridine synthase A"/>
    <property type="match status" value="1"/>
</dbReference>
<sequence length="244" mass="27574">MNNIKLIIEYDGTNYHGWQYQTNANTIQGEMLKAIKKITGENVNLIGAGRTDAGVHAKGQVANFKCNVRIPEKRLPYALNSVLPDDIVVKSAEIVDEDFHARKSALSKEYRYYILNSEQPSALLRNYVYHFRYRLNLDHMKRGAELLVGTHDFSAFKAAGGSVTSSVRTIKRLELNTIDEIIELVVEADGFLYNMVRIITGTLLLVGTGRMVWSDISQIIKSKDRNRAGPTVPPQGLYLYKVFY</sequence>
<feature type="binding site" evidence="4 6">
    <location>
        <position position="110"/>
    </location>
    <ligand>
        <name>substrate</name>
    </ligand>
</feature>
<dbReference type="InterPro" id="IPR001406">
    <property type="entry name" value="PsdUridine_synth_TruA"/>
</dbReference>
<dbReference type="InterPro" id="IPR020094">
    <property type="entry name" value="TruA/RsuA/RluB/E/F_N"/>
</dbReference>
<dbReference type="Proteomes" id="UP000184088">
    <property type="component" value="Unassembled WGS sequence"/>
</dbReference>
<dbReference type="STRING" id="1121256.SAMN02746089_01273"/>
<dbReference type="Gene3D" id="3.30.70.580">
    <property type="entry name" value="Pseudouridine synthase I, catalytic domain, N-terminal subdomain"/>
    <property type="match status" value="1"/>
</dbReference>
<evidence type="ECO:0000256" key="6">
    <source>
        <dbReference type="PIRSR" id="PIRSR001430-2"/>
    </source>
</evidence>
<keyword evidence="3 4" id="KW-0413">Isomerase</keyword>
<evidence type="ECO:0000313" key="9">
    <source>
        <dbReference type="EMBL" id="SHF08320.1"/>
    </source>
</evidence>
<dbReference type="PANTHER" id="PTHR11142">
    <property type="entry name" value="PSEUDOURIDYLATE SYNTHASE"/>
    <property type="match status" value="1"/>
</dbReference>
<evidence type="ECO:0000256" key="1">
    <source>
        <dbReference type="ARBA" id="ARBA00009375"/>
    </source>
</evidence>
<dbReference type="OrthoDB" id="9811823at2"/>
<accession>A0A1M4YRD2</accession>
<evidence type="ECO:0000256" key="2">
    <source>
        <dbReference type="ARBA" id="ARBA00022694"/>
    </source>
</evidence>
<comment type="function">
    <text evidence="4">Formation of pseudouridine at positions 38, 39 and 40 in the anticodon stem and loop of transfer RNAs.</text>
</comment>
<dbReference type="InterPro" id="IPR020097">
    <property type="entry name" value="PsdUridine_synth_TruA_a/b_dom"/>
</dbReference>
<evidence type="ECO:0000256" key="5">
    <source>
        <dbReference type="PIRSR" id="PIRSR001430-1"/>
    </source>
</evidence>
<dbReference type="SUPFAM" id="SSF55120">
    <property type="entry name" value="Pseudouridine synthase"/>
    <property type="match status" value="1"/>
</dbReference>
<dbReference type="CDD" id="cd02570">
    <property type="entry name" value="PseudoU_synth_EcTruA"/>
    <property type="match status" value="1"/>
</dbReference>
<dbReference type="AlphaFoldDB" id="A0A1M4YRD2"/>
<dbReference type="HAMAP" id="MF_00171">
    <property type="entry name" value="TruA"/>
    <property type="match status" value="1"/>
</dbReference>
<dbReference type="PANTHER" id="PTHR11142:SF0">
    <property type="entry name" value="TRNA PSEUDOURIDINE SYNTHASE-LIKE 1"/>
    <property type="match status" value="1"/>
</dbReference>
<dbReference type="EC" id="5.4.99.12" evidence="4"/>
<evidence type="ECO:0000256" key="7">
    <source>
        <dbReference type="RuleBase" id="RU003792"/>
    </source>
</evidence>
<evidence type="ECO:0000256" key="4">
    <source>
        <dbReference type="HAMAP-Rule" id="MF_00171"/>
    </source>
</evidence>
<dbReference type="PIRSF" id="PIRSF001430">
    <property type="entry name" value="tRNA_psdUrid_synth"/>
    <property type="match status" value="1"/>
</dbReference>
<proteinExistence type="inferred from homology"/>
<dbReference type="Gene3D" id="3.30.70.660">
    <property type="entry name" value="Pseudouridine synthase I, catalytic domain, C-terminal subdomain"/>
    <property type="match status" value="1"/>
</dbReference>
<dbReference type="GO" id="GO:0003723">
    <property type="term" value="F:RNA binding"/>
    <property type="evidence" value="ECO:0007669"/>
    <property type="project" value="InterPro"/>
</dbReference>
<name>A0A1M4YRD2_9THEO</name>
<evidence type="ECO:0000259" key="8">
    <source>
        <dbReference type="Pfam" id="PF01416"/>
    </source>
</evidence>
<dbReference type="GO" id="GO:0160147">
    <property type="term" value="F:tRNA pseudouridine(38-40) synthase activity"/>
    <property type="evidence" value="ECO:0007669"/>
    <property type="project" value="UniProtKB-EC"/>
</dbReference>
<comment type="caution">
    <text evidence="4">Lacks conserved residue(s) required for the propagation of feature annotation.</text>
</comment>
<organism evidence="9 10">
    <name type="scientific">Caldanaerobius fijiensis DSM 17918</name>
    <dbReference type="NCBI Taxonomy" id="1121256"/>
    <lineage>
        <taxon>Bacteria</taxon>
        <taxon>Bacillati</taxon>
        <taxon>Bacillota</taxon>
        <taxon>Clostridia</taxon>
        <taxon>Thermoanaerobacterales</taxon>
        <taxon>Thermoanaerobacteraceae</taxon>
        <taxon>Caldanaerobius</taxon>
    </lineage>
</organism>
<comment type="catalytic activity">
    <reaction evidence="4 7">
        <text>uridine(38/39/40) in tRNA = pseudouridine(38/39/40) in tRNA</text>
        <dbReference type="Rhea" id="RHEA:22376"/>
        <dbReference type="Rhea" id="RHEA-COMP:10085"/>
        <dbReference type="Rhea" id="RHEA-COMP:10087"/>
        <dbReference type="ChEBI" id="CHEBI:65314"/>
        <dbReference type="ChEBI" id="CHEBI:65315"/>
        <dbReference type="EC" id="5.4.99.12"/>
    </reaction>
</comment>
<gene>
    <name evidence="4" type="primary">truA</name>
    <name evidence="9" type="ORF">SAMN02746089_01273</name>
</gene>
<comment type="similarity">
    <text evidence="1 4 7">Belongs to the tRNA pseudouridine synthase TruA family.</text>
</comment>
<reference evidence="9 10" key="1">
    <citation type="submission" date="2016-11" db="EMBL/GenBank/DDBJ databases">
        <authorList>
            <person name="Jaros S."/>
            <person name="Januszkiewicz K."/>
            <person name="Wedrychowicz H."/>
        </authorList>
    </citation>
    <scope>NUCLEOTIDE SEQUENCE [LARGE SCALE GENOMIC DNA]</scope>
    <source>
        <strain evidence="9 10">DSM 17918</strain>
    </source>
</reference>
<feature type="domain" description="Pseudouridine synthase I TruA alpha/beta" evidence="8">
    <location>
        <begin position="144"/>
        <end position="244"/>
    </location>
</feature>
<keyword evidence="10" id="KW-1185">Reference proteome</keyword>
<dbReference type="Pfam" id="PF01416">
    <property type="entry name" value="PseudoU_synth_1"/>
    <property type="match status" value="2"/>
</dbReference>
<dbReference type="NCBIfam" id="TIGR00071">
    <property type="entry name" value="hisT_truA"/>
    <property type="match status" value="1"/>
</dbReference>
<dbReference type="EMBL" id="FQVH01000011">
    <property type="protein sequence ID" value="SHF08320.1"/>
    <property type="molecule type" value="Genomic_DNA"/>
</dbReference>
<dbReference type="GO" id="GO:0031119">
    <property type="term" value="P:tRNA pseudouridine synthesis"/>
    <property type="evidence" value="ECO:0007669"/>
    <property type="project" value="UniProtKB-UniRule"/>
</dbReference>
<dbReference type="InterPro" id="IPR020095">
    <property type="entry name" value="PsdUridine_synth_TruA_C"/>
</dbReference>
<dbReference type="InterPro" id="IPR020103">
    <property type="entry name" value="PsdUridine_synth_cat_dom_sf"/>
</dbReference>
<evidence type="ECO:0000256" key="3">
    <source>
        <dbReference type="ARBA" id="ARBA00023235"/>
    </source>
</evidence>
<protein>
    <recommendedName>
        <fullName evidence="4">tRNA pseudouridine synthase A</fullName>
        <ecNumber evidence="4">5.4.99.12</ecNumber>
    </recommendedName>
    <alternativeName>
        <fullName evidence="4">tRNA pseudouridine(38-40) synthase</fullName>
    </alternativeName>
    <alternativeName>
        <fullName evidence="4">tRNA pseudouridylate synthase I</fullName>
    </alternativeName>
    <alternativeName>
        <fullName evidence="4">tRNA-uridine isomerase I</fullName>
    </alternativeName>
</protein>
<comment type="subunit">
    <text evidence="4">Homodimer.</text>
</comment>
<feature type="domain" description="Pseudouridine synthase I TruA alpha/beta" evidence="8">
    <location>
        <begin position="7"/>
        <end position="102"/>
    </location>
</feature>
<dbReference type="RefSeq" id="WP_073342918.1">
    <property type="nucleotide sequence ID" value="NZ_FQVH01000011.1"/>
</dbReference>
<evidence type="ECO:0000313" key="10">
    <source>
        <dbReference type="Proteomes" id="UP000184088"/>
    </source>
</evidence>